<dbReference type="GO" id="GO:0006397">
    <property type="term" value="P:mRNA processing"/>
    <property type="evidence" value="ECO:0007669"/>
    <property type="project" value="UniProtKB-KW"/>
</dbReference>
<dbReference type="InterPro" id="IPR001680">
    <property type="entry name" value="WD40_rpt"/>
</dbReference>
<dbReference type="PROSITE" id="PS50082">
    <property type="entry name" value="WD_REPEATS_2"/>
    <property type="match status" value="6"/>
</dbReference>
<keyword evidence="7" id="KW-1185">Reference proteome</keyword>
<evidence type="ECO:0000256" key="2">
    <source>
        <dbReference type="ARBA" id="ARBA00022664"/>
    </source>
</evidence>
<evidence type="ECO:0000256" key="1">
    <source>
        <dbReference type="ARBA" id="ARBA00022574"/>
    </source>
</evidence>
<dbReference type="Proteomes" id="UP000009168">
    <property type="component" value="Unassembled WGS sequence"/>
</dbReference>
<evidence type="ECO:0000256" key="4">
    <source>
        <dbReference type="ARBA" id="ARBA00023187"/>
    </source>
</evidence>
<name>Q23ZD6_TETTS</name>
<dbReference type="CDD" id="cd00200">
    <property type="entry name" value="WD40"/>
    <property type="match status" value="1"/>
</dbReference>
<dbReference type="InterPro" id="IPR052234">
    <property type="entry name" value="U5_snRNP_Component"/>
</dbReference>
<feature type="repeat" description="WD" evidence="5">
    <location>
        <begin position="241"/>
        <end position="275"/>
    </location>
</feature>
<dbReference type="OrthoDB" id="1068471at2759"/>
<dbReference type="PRINTS" id="PR00320">
    <property type="entry name" value="GPROTEINBRPT"/>
</dbReference>
<feature type="repeat" description="WD" evidence="5">
    <location>
        <begin position="113"/>
        <end position="154"/>
    </location>
</feature>
<proteinExistence type="predicted"/>
<dbReference type="RefSeq" id="XP_001022166.1">
    <property type="nucleotide sequence ID" value="XM_001022166.3"/>
</dbReference>
<dbReference type="SMART" id="SM00320">
    <property type="entry name" value="WD40"/>
    <property type="match status" value="7"/>
</dbReference>
<keyword evidence="6" id="KW-0687">Ribonucleoprotein</keyword>
<dbReference type="PROSITE" id="PS50294">
    <property type="entry name" value="WD_REPEATS_REGION"/>
    <property type="match status" value="5"/>
</dbReference>
<dbReference type="SUPFAM" id="SSF50978">
    <property type="entry name" value="WD40 repeat-like"/>
    <property type="match status" value="1"/>
</dbReference>
<dbReference type="Gene3D" id="2.130.10.10">
    <property type="entry name" value="YVTN repeat-like/Quinoprotein amine dehydrogenase"/>
    <property type="match status" value="1"/>
</dbReference>
<evidence type="ECO:0000313" key="7">
    <source>
        <dbReference type="Proteomes" id="UP000009168"/>
    </source>
</evidence>
<gene>
    <name evidence="6" type="ORF">TTHERM_00787270</name>
</gene>
<dbReference type="GO" id="GO:0008380">
    <property type="term" value="P:RNA splicing"/>
    <property type="evidence" value="ECO:0007669"/>
    <property type="project" value="UniProtKB-KW"/>
</dbReference>
<dbReference type="STRING" id="312017.Q23ZD6"/>
<evidence type="ECO:0000256" key="5">
    <source>
        <dbReference type="PROSITE-ProRule" id="PRU00221"/>
    </source>
</evidence>
<keyword evidence="3" id="KW-0677">Repeat</keyword>
<dbReference type="HOGENOM" id="CLU_000288_57_2_1"/>
<dbReference type="Pfam" id="PF00400">
    <property type="entry name" value="WD40"/>
    <property type="match status" value="6"/>
</dbReference>
<organism evidence="6 7">
    <name type="scientific">Tetrahymena thermophila (strain SB210)</name>
    <dbReference type="NCBI Taxonomy" id="312017"/>
    <lineage>
        <taxon>Eukaryota</taxon>
        <taxon>Sar</taxon>
        <taxon>Alveolata</taxon>
        <taxon>Ciliophora</taxon>
        <taxon>Intramacronucleata</taxon>
        <taxon>Oligohymenophorea</taxon>
        <taxon>Hymenostomatida</taxon>
        <taxon>Tetrahymenina</taxon>
        <taxon>Tetrahymenidae</taxon>
        <taxon>Tetrahymena</taxon>
    </lineage>
</organism>
<dbReference type="KEGG" id="tet:TTHERM_00787270"/>
<protein>
    <submittedName>
        <fullName evidence="6">U5 small nuclear ribonucleoprotein 40 kDa protein</fullName>
    </submittedName>
</protein>
<dbReference type="InterPro" id="IPR015943">
    <property type="entry name" value="WD40/YVTN_repeat-like_dom_sf"/>
</dbReference>
<sequence>MDLGSASILPRFRNEGDKKFSSTQFIQSHVPHLLSENNQQLMVVDNNNESAMQEENKPVTKKLFTPNVQLTGHVSEVLCVKFSPCGDYLATAGFDKQILLWDIYNNCKNFGVLKNHTNAILDLHFSADGQKLYSASADKSVNVWDFNQMKSIKKLKGQENTSFVNTCHPARRGPDMLVSGSDDGCVMLWDLRQKAPAQVIPSKIPVTSVSFNDTADKIFIAGVDNDVKVLDLRKKIIDYVLFGHTDTITGISLSHDGSYLLTNSMDQTVRCFDVRPHVTNNRCVKIFQGNRHSHERNLLRVSWNPDGDYCTAGSSDKFLYIWDTATKQIVQRLGGHNGSVNDVQFSPTDNLIASASSDKTVIIGELPQFKI</sequence>
<evidence type="ECO:0000313" key="6">
    <source>
        <dbReference type="EMBL" id="EAS01921.1"/>
    </source>
</evidence>
<dbReference type="OMA" id="IWDIRPY"/>
<dbReference type="eggNOG" id="KOG0265">
    <property type="taxonomic scope" value="Eukaryota"/>
</dbReference>
<feature type="repeat" description="WD" evidence="5">
    <location>
        <begin position="333"/>
        <end position="371"/>
    </location>
</feature>
<keyword evidence="4" id="KW-0508">mRNA splicing</keyword>
<feature type="repeat" description="WD" evidence="5">
    <location>
        <begin position="70"/>
        <end position="103"/>
    </location>
</feature>
<keyword evidence="2" id="KW-0507">mRNA processing</keyword>
<dbReference type="PROSITE" id="PS00678">
    <property type="entry name" value="WD_REPEATS_1"/>
    <property type="match status" value="2"/>
</dbReference>
<dbReference type="InParanoid" id="Q23ZD6"/>
<accession>Q23ZD6</accession>
<dbReference type="InterPro" id="IPR020472">
    <property type="entry name" value="WD40_PAC1"/>
</dbReference>
<dbReference type="GO" id="GO:0071013">
    <property type="term" value="C:catalytic step 2 spliceosome"/>
    <property type="evidence" value="ECO:0007669"/>
    <property type="project" value="TreeGrafter"/>
</dbReference>
<dbReference type="PANTHER" id="PTHR44006:SF1">
    <property type="entry name" value="U5 SMALL NUCLEAR RIBONUCLEOPROTEIN 40 KDA PROTEIN"/>
    <property type="match status" value="1"/>
</dbReference>
<dbReference type="InterPro" id="IPR019775">
    <property type="entry name" value="WD40_repeat_CS"/>
</dbReference>
<dbReference type="InterPro" id="IPR036322">
    <property type="entry name" value="WD40_repeat_dom_sf"/>
</dbReference>
<dbReference type="EMBL" id="GG662552">
    <property type="protein sequence ID" value="EAS01921.1"/>
    <property type="molecule type" value="Genomic_DNA"/>
</dbReference>
<dbReference type="AlphaFoldDB" id="Q23ZD6"/>
<keyword evidence="1 5" id="KW-0853">WD repeat</keyword>
<dbReference type="GeneID" id="7831211"/>
<feature type="repeat" description="WD" evidence="5">
    <location>
        <begin position="176"/>
        <end position="199"/>
    </location>
</feature>
<reference evidence="7" key="1">
    <citation type="journal article" date="2006" name="PLoS Biol.">
        <title>Macronuclear genome sequence of the ciliate Tetrahymena thermophila, a model eukaryote.</title>
        <authorList>
            <person name="Eisen J.A."/>
            <person name="Coyne R.S."/>
            <person name="Wu M."/>
            <person name="Wu D."/>
            <person name="Thiagarajan M."/>
            <person name="Wortman J.R."/>
            <person name="Badger J.H."/>
            <person name="Ren Q."/>
            <person name="Amedeo P."/>
            <person name="Jones K.M."/>
            <person name="Tallon L.J."/>
            <person name="Delcher A.L."/>
            <person name="Salzberg S.L."/>
            <person name="Silva J.C."/>
            <person name="Haas B.J."/>
            <person name="Majoros W.H."/>
            <person name="Farzad M."/>
            <person name="Carlton J.M."/>
            <person name="Smith R.K. Jr."/>
            <person name="Garg J."/>
            <person name="Pearlman R.E."/>
            <person name="Karrer K.M."/>
            <person name="Sun L."/>
            <person name="Manning G."/>
            <person name="Elde N.C."/>
            <person name="Turkewitz A.P."/>
            <person name="Asai D.J."/>
            <person name="Wilkes D.E."/>
            <person name="Wang Y."/>
            <person name="Cai H."/>
            <person name="Collins K."/>
            <person name="Stewart B.A."/>
            <person name="Lee S.R."/>
            <person name="Wilamowska K."/>
            <person name="Weinberg Z."/>
            <person name="Ruzzo W.L."/>
            <person name="Wloga D."/>
            <person name="Gaertig J."/>
            <person name="Frankel J."/>
            <person name="Tsao C.-C."/>
            <person name="Gorovsky M.A."/>
            <person name="Keeling P.J."/>
            <person name="Waller R.F."/>
            <person name="Patron N.J."/>
            <person name="Cherry J.M."/>
            <person name="Stover N.A."/>
            <person name="Krieger C.J."/>
            <person name="del Toro C."/>
            <person name="Ryder H.F."/>
            <person name="Williamson S.C."/>
            <person name="Barbeau R.A."/>
            <person name="Hamilton E.P."/>
            <person name="Orias E."/>
        </authorList>
    </citation>
    <scope>NUCLEOTIDE SEQUENCE [LARGE SCALE GENOMIC DNA]</scope>
    <source>
        <strain evidence="7">SB210</strain>
    </source>
</reference>
<feature type="repeat" description="WD" evidence="5">
    <location>
        <begin position="291"/>
        <end position="332"/>
    </location>
</feature>
<dbReference type="GO" id="GO:0003723">
    <property type="term" value="F:RNA binding"/>
    <property type="evidence" value="ECO:0007669"/>
    <property type="project" value="TreeGrafter"/>
</dbReference>
<evidence type="ECO:0000256" key="3">
    <source>
        <dbReference type="ARBA" id="ARBA00022737"/>
    </source>
</evidence>
<dbReference type="FunCoup" id="Q23ZD6">
    <property type="interactions" value="738"/>
</dbReference>
<dbReference type="PANTHER" id="PTHR44006">
    <property type="entry name" value="U5 SMALL NUCLEAR RIBONUCLEOPROTEIN 40 KDA PROTEIN"/>
    <property type="match status" value="1"/>
</dbReference>